<protein>
    <submittedName>
        <fullName evidence="2">Uncharacterized protein</fullName>
    </submittedName>
</protein>
<accession>A5D6F0</accession>
<keyword evidence="3" id="KW-1185">Reference proteome</keyword>
<keyword evidence="1" id="KW-0732">Signal</keyword>
<organism evidence="2 3">
    <name type="scientific">Pelotomaculum thermopropionicum (strain DSM 13744 / JCM 10971 / SI)</name>
    <dbReference type="NCBI Taxonomy" id="370438"/>
    <lineage>
        <taxon>Bacteria</taxon>
        <taxon>Bacillati</taxon>
        <taxon>Bacillota</taxon>
        <taxon>Clostridia</taxon>
        <taxon>Eubacteriales</taxon>
        <taxon>Desulfotomaculaceae</taxon>
        <taxon>Pelotomaculum</taxon>
    </lineage>
</organism>
<dbReference type="HOGENOM" id="CLU_2344174_0_0_9"/>
<dbReference type="EMBL" id="AP009389">
    <property type="protein sequence ID" value="BAF58188.1"/>
    <property type="molecule type" value="Genomic_DNA"/>
</dbReference>
<dbReference type="Proteomes" id="UP000006556">
    <property type="component" value="Chromosome"/>
</dbReference>
<name>A5D6F0_PELTS</name>
<evidence type="ECO:0000256" key="1">
    <source>
        <dbReference type="SAM" id="SignalP"/>
    </source>
</evidence>
<sequence>MRALSERRQTRPGKIRSLLLVALLLAAAFLAGAAAEKSAHFLQDLISTVPFAVEEIKDFVNEKAYFRIDAVNGRFRQLSETVIAYMKEKPQLFIRGP</sequence>
<dbReference type="KEGG" id="pth:PTH_0007"/>
<feature type="signal peptide" evidence="1">
    <location>
        <begin position="1"/>
        <end position="33"/>
    </location>
</feature>
<reference evidence="3" key="1">
    <citation type="journal article" date="2008" name="Genome Res.">
        <title>The genome of Pelotomaculum thermopropionicum reveals niche-associated evolution in anaerobic microbiota.</title>
        <authorList>
            <person name="Kosaka T."/>
            <person name="Kato S."/>
            <person name="Shimoyama T."/>
            <person name="Ishii S."/>
            <person name="Abe T."/>
            <person name="Watanabe K."/>
        </authorList>
    </citation>
    <scope>NUCLEOTIDE SEQUENCE [LARGE SCALE GENOMIC DNA]</scope>
    <source>
        <strain evidence="3">DSM 13744 / JCM 10971 / SI</strain>
    </source>
</reference>
<dbReference type="AlphaFoldDB" id="A5D6F0"/>
<evidence type="ECO:0000313" key="3">
    <source>
        <dbReference type="Proteomes" id="UP000006556"/>
    </source>
</evidence>
<feature type="chain" id="PRO_5002680698" evidence="1">
    <location>
        <begin position="34"/>
        <end position="97"/>
    </location>
</feature>
<gene>
    <name evidence="2" type="ordered locus">PTH_0007</name>
</gene>
<evidence type="ECO:0000313" key="2">
    <source>
        <dbReference type="EMBL" id="BAF58188.1"/>
    </source>
</evidence>
<proteinExistence type="predicted"/>